<evidence type="ECO:0000256" key="1">
    <source>
        <dbReference type="ARBA" id="ARBA00001698"/>
    </source>
</evidence>
<dbReference type="Pfam" id="PF01148">
    <property type="entry name" value="CTP_transf_1"/>
    <property type="match status" value="1"/>
</dbReference>
<keyword evidence="12 18" id="KW-0548">Nucleotidyltransferase</keyword>
<dbReference type="EC" id="2.7.7.41" evidence="6 18"/>
<feature type="transmembrane region" description="Helical" evidence="19">
    <location>
        <begin position="69"/>
        <end position="87"/>
    </location>
</feature>
<comment type="pathway">
    <text evidence="3 18">Phospholipid metabolism; CDP-diacylglycerol biosynthesis; CDP-diacylglycerol from sn-glycerol 3-phosphate: step 3/3.</text>
</comment>
<feature type="transmembrane region" description="Helical" evidence="19">
    <location>
        <begin position="93"/>
        <end position="113"/>
    </location>
</feature>
<evidence type="ECO:0000256" key="3">
    <source>
        <dbReference type="ARBA" id="ARBA00005119"/>
    </source>
</evidence>
<feature type="transmembrane region" description="Helical" evidence="19">
    <location>
        <begin position="45"/>
        <end position="62"/>
    </location>
</feature>
<evidence type="ECO:0000256" key="10">
    <source>
        <dbReference type="ARBA" id="ARBA00022679"/>
    </source>
</evidence>
<keyword evidence="8" id="KW-1003">Cell membrane</keyword>
<dbReference type="GO" id="GO:0004605">
    <property type="term" value="F:phosphatidate cytidylyltransferase activity"/>
    <property type="evidence" value="ECO:0007669"/>
    <property type="project" value="UniProtKB-EC"/>
</dbReference>
<evidence type="ECO:0000256" key="19">
    <source>
        <dbReference type="SAM" id="Phobius"/>
    </source>
</evidence>
<keyword evidence="16" id="KW-0594">Phospholipid biosynthesis</keyword>
<evidence type="ECO:0000313" key="21">
    <source>
        <dbReference type="Proteomes" id="UP000183038"/>
    </source>
</evidence>
<evidence type="ECO:0000256" key="9">
    <source>
        <dbReference type="ARBA" id="ARBA00022516"/>
    </source>
</evidence>
<feature type="transmembrane region" description="Helical" evidence="19">
    <location>
        <begin position="125"/>
        <end position="142"/>
    </location>
</feature>
<keyword evidence="11 18" id="KW-0812">Transmembrane</keyword>
<evidence type="ECO:0000256" key="4">
    <source>
        <dbReference type="ARBA" id="ARBA00005189"/>
    </source>
</evidence>
<keyword evidence="10 18" id="KW-0808">Transferase</keyword>
<dbReference type="Proteomes" id="UP000183038">
    <property type="component" value="Unassembled WGS sequence"/>
</dbReference>
<evidence type="ECO:0000256" key="5">
    <source>
        <dbReference type="ARBA" id="ARBA00010185"/>
    </source>
</evidence>
<feature type="transmembrane region" description="Helical" evidence="19">
    <location>
        <begin position="216"/>
        <end position="236"/>
    </location>
</feature>
<dbReference type="PANTHER" id="PTHR46382">
    <property type="entry name" value="PHOSPHATIDATE CYTIDYLYLTRANSFERASE"/>
    <property type="match status" value="1"/>
</dbReference>
<dbReference type="InterPro" id="IPR000374">
    <property type="entry name" value="PC_trans"/>
</dbReference>
<dbReference type="GO" id="GO:0005886">
    <property type="term" value="C:plasma membrane"/>
    <property type="evidence" value="ECO:0007669"/>
    <property type="project" value="UniProtKB-SubCell"/>
</dbReference>
<feature type="transmembrane region" description="Helical" evidence="19">
    <location>
        <begin position="192"/>
        <end position="210"/>
    </location>
</feature>
<name>A0A1H4JBX9_9FLAO</name>
<keyword evidence="9" id="KW-0444">Lipid biosynthesis</keyword>
<evidence type="ECO:0000256" key="7">
    <source>
        <dbReference type="ARBA" id="ARBA00019373"/>
    </source>
</evidence>
<protein>
    <recommendedName>
        <fullName evidence="7 18">Phosphatidate cytidylyltransferase</fullName>
        <ecNumber evidence="6 18">2.7.7.41</ecNumber>
    </recommendedName>
</protein>
<comment type="catalytic activity">
    <reaction evidence="1 18">
        <text>a 1,2-diacyl-sn-glycero-3-phosphate + CTP + H(+) = a CDP-1,2-diacyl-sn-glycerol + diphosphate</text>
        <dbReference type="Rhea" id="RHEA:16229"/>
        <dbReference type="ChEBI" id="CHEBI:15378"/>
        <dbReference type="ChEBI" id="CHEBI:33019"/>
        <dbReference type="ChEBI" id="CHEBI:37563"/>
        <dbReference type="ChEBI" id="CHEBI:58332"/>
        <dbReference type="ChEBI" id="CHEBI:58608"/>
        <dbReference type="EC" id="2.7.7.41"/>
    </reaction>
</comment>
<dbReference type="EMBL" id="FNTB01000001">
    <property type="protein sequence ID" value="SEB43108.1"/>
    <property type="molecule type" value="Genomic_DNA"/>
</dbReference>
<dbReference type="PANTHER" id="PTHR46382:SF1">
    <property type="entry name" value="PHOSPHATIDATE CYTIDYLYLTRANSFERASE"/>
    <property type="match status" value="1"/>
</dbReference>
<gene>
    <name evidence="20" type="ORF">SAMN05192540_0239</name>
</gene>
<comment type="pathway">
    <text evidence="4">Lipid metabolism.</text>
</comment>
<evidence type="ECO:0000256" key="8">
    <source>
        <dbReference type="ARBA" id="ARBA00022475"/>
    </source>
</evidence>
<evidence type="ECO:0000256" key="16">
    <source>
        <dbReference type="ARBA" id="ARBA00023209"/>
    </source>
</evidence>
<organism evidence="20 21">
    <name type="scientific">Maribacter dokdonensis</name>
    <dbReference type="NCBI Taxonomy" id="320912"/>
    <lineage>
        <taxon>Bacteria</taxon>
        <taxon>Pseudomonadati</taxon>
        <taxon>Bacteroidota</taxon>
        <taxon>Flavobacteriia</taxon>
        <taxon>Flavobacteriales</taxon>
        <taxon>Flavobacteriaceae</taxon>
        <taxon>Maribacter</taxon>
    </lineage>
</organism>
<keyword evidence="15 19" id="KW-0472">Membrane</keyword>
<feature type="transmembrane region" description="Helical" evidence="19">
    <location>
        <begin position="21"/>
        <end position="39"/>
    </location>
</feature>
<comment type="subcellular location">
    <subcellularLocation>
        <location evidence="2">Cell membrane</location>
        <topology evidence="2">Multi-pass membrane protein</topology>
    </subcellularLocation>
</comment>
<evidence type="ECO:0000256" key="2">
    <source>
        <dbReference type="ARBA" id="ARBA00004651"/>
    </source>
</evidence>
<feature type="transmembrane region" description="Helical" evidence="19">
    <location>
        <begin position="148"/>
        <end position="171"/>
    </location>
</feature>
<evidence type="ECO:0000256" key="11">
    <source>
        <dbReference type="ARBA" id="ARBA00022692"/>
    </source>
</evidence>
<accession>A0A1H4JBX9</accession>
<dbReference type="GO" id="GO:0016024">
    <property type="term" value="P:CDP-diacylglycerol biosynthetic process"/>
    <property type="evidence" value="ECO:0007669"/>
    <property type="project" value="UniProtKB-UniPathway"/>
</dbReference>
<evidence type="ECO:0000256" key="12">
    <source>
        <dbReference type="ARBA" id="ARBA00022695"/>
    </source>
</evidence>
<keyword evidence="13 19" id="KW-1133">Transmembrane helix</keyword>
<evidence type="ECO:0000256" key="18">
    <source>
        <dbReference type="RuleBase" id="RU003938"/>
    </source>
</evidence>
<dbReference type="UniPathway" id="UPA00557">
    <property type="reaction ID" value="UER00614"/>
</dbReference>
<proteinExistence type="inferred from homology"/>
<evidence type="ECO:0000256" key="14">
    <source>
        <dbReference type="ARBA" id="ARBA00023098"/>
    </source>
</evidence>
<evidence type="ECO:0000256" key="15">
    <source>
        <dbReference type="ARBA" id="ARBA00023136"/>
    </source>
</evidence>
<evidence type="ECO:0000256" key="6">
    <source>
        <dbReference type="ARBA" id="ARBA00012487"/>
    </source>
</evidence>
<reference evidence="20 21" key="1">
    <citation type="submission" date="2016-10" db="EMBL/GenBank/DDBJ databases">
        <authorList>
            <person name="de Groot N.N."/>
        </authorList>
    </citation>
    <scope>NUCLEOTIDE SEQUENCE [LARGE SCALE GENOMIC DNA]</scope>
    <source>
        <strain evidence="20 21">MAR_2009_71</strain>
    </source>
</reference>
<evidence type="ECO:0000256" key="13">
    <source>
        <dbReference type="ARBA" id="ARBA00022989"/>
    </source>
</evidence>
<comment type="similarity">
    <text evidence="5 18">Belongs to the CDS family.</text>
</comment>
<keyword evidence="14" id="KW-0443">Lipid metabolism</keyword>
<dbReference type="PROSITE" id="PS01315">
    <property type="entry name" value="CDS"/>
    <property type="match status" value="1"/>
</dbReference>
<keyword evidence="17" id="KW-1208">Phospholipid metabolism</keyword>
<evidence type="ECO:0000313" key="20">
    <source>
        <dbReference type="EMBL" id="SEB43108.1"/>
    </source>
</evidence>
<sequence length="284" mass="31934">MVVVLKIFIFYYWKIYSMKEILRRSLTGAVYIILLLSAVFLSSDAFDFLFMTFGLACLYEYKKLVRLKGYHIFAAYLALWWAFIYLVKDQQVINILMLITIVVDIFLLINLFTKKPLVLNTPLKFIVGLFYIGGGCIFLTMIPYKNDAFAKLLIMGIFILIWVNDSFAYLVGKSIGRTKLFPSVSPKKTIEGTLGGFIFALAAAYLMATFEELISPIQWMILATVIVVAGSLGDLIESKFKRTAGVKDSGAILPGHGGMLDRLDSLVFAAPFAYLTLNIFSYVS</sequence>
<dbReference type="AlphaFoldDB" id="A0A1H4JBX9"/>
<evidence type="ECO:0000256" key="17">
    <source>
        <dbReference type="ARBA" id="ARBA00023264"/>
    </source>
</evidence>